<feature type="domain" description="Protein FecR C-terminal" evidence="3">
    <location>
        <begin position="318"/>
        <end position="386"/>
    </location>
</feature>
<keyword evidence="1" id="KW-1133">Transmembrane helix</keyword>
<evidence type="ECO:0000259" key="3">
    <source>
        <dbReference type="Pfam" id="PF16344"/>
    </source>
</evidence>
<evidence type="ECO:0000259" key="2">
    <source>
        <dbReference type="Pfam" id="PF04773"/>
    </source>
</evidence>
<organism evidence="4 5">
    <name type="scientific">Sphingobacterium corticibacter</name>
    <dbReference type="NCBI Taxonomy" id="2171749"/>
    <lineage>
        <taxon>Bacteria</taxon>
        <taxon>Pseudomonadati</taxon>
        <taxon>Bacteroidota</taxon>
        <taxon>Sphingobacteriia</taxon>
        <taxon>Sphingobacteriales</taxon>
        <taxon>Sphingobacteriaceae</taxon>
        <taxon>Sphingobacterium</taxon>
    </lineage>
</organism>
<feature type="domain" description="FecR protein" evidence="2">
    <location>
        <begin position="176"/>
        <end position="275"/>
    </location>
</feature>
<keyword evidence="1" id="KW-0812">Transmembrane</keyword>
<evidence type="ECO:0008006" key="6">
    <source>
        <dbReference type="Google" id="ProtNLM"/>
    </source>
</evidence>
<keyword evidence="1" id="KW-0472">Membrane</keyword>
<comment type="caution">
    <text evidence="4">The sequence shown here is derived from an EMBL/GenBank/DDBJ whole genome shotgun (WGS) entry which is preliminary data.</text>
</comment>
<dbReference type="Proteomes" id="UP000245627">
    <property type="component" value="Unassembled WGS sequence"/>
</dbReference>
<dbReference type="InterPro" id="IPR006860">
    <property type="entry name" value="FecR"/>
</dbReference>
<dbReference type="OrthoDB" id="1099963at2"/>
<dbReference type="AlphaFoldDB" id="A0A2T8HEM3"/>
<dbReference type="Pfam" id="PF16344">
    <property type="entry name" value="FecR_C"/>
    <property type="match status" value="1"/>
</dbReference>
<dbReference type="InterPro" id="IPR012373">
    <property type="entry name" value="Ferrdict_sens_TM"/>
</dbReference>
<dbReference type="EMBL" id="QDKG01000009">
    <property type="protein sequence ID" value="PVH23865.1"/>
    <property type="molecule type" value="Genomic_DNA"/>
</dbReference>
<evidence type="ECO:0000313" key="5">
    <source>
        <dbReference type="Proteomes" id="UP000245627"/>
    </source>
</evidence>
<name>A0A2T8HEM3_9SPHI</name>
<keyword evidence="5" id="KW-1185">Reference proteome</keyword>
<dbReference type="GO" id="GO:0016989">
    <property type="term" value="F:sigma factor antagonist activity"/>
    <property type="evidence" value="ECO:0007669"/>
    <property type="project" value="TreeGrafter"/>
</dbReference>
<dbReference type="PANTHER" id="PTHR30273:SF2">
    <property type="entry name" value="PROTEIN FECR"/>
    <property type="match status" value="1"/>
</dbReference>
<reference evidence="4 5" key="1">
    <citation type="submission" date="2018-04" db="EMBL/GenBank/DDBJ databases">
        <title>Sphingobacterium cortibacter sp. nov.</title>
        <authorList>
            <person name="Li Y."/>
        </authorList>
    </citation>
    <scope>NUCLEOTIDE SEQUENCE [LARGE SCALE GENOMIC DNA]</scope>
    <source>
        <strain evidence="4 5">2c-3</strain>
    </source>
</reference>
<dbReference type="PANTHER" id="PTHR30273">
    <property type="entry name" value="PERIPLASMIC SIGNAL SENSOR AND SIGMA FACTOR ACTIVATOR FECR-RELATED"/>
    <property type="match status" value="1"/>
</dbReference>
<evidence type="ECO:0000256" key="1">
    <source>
        <dbReference type="SAM" id="Phobius"/>
    </source>
</evidence>
<accession>A0A2T8HEM3</accession>
<dbReference type="InterPro" id="IPR032508">
    <property type="entry name" value="FecR_C"/>
</dbReference>
<dbReference type="Gene3D" id="2.60.120.1440">
    <property type="match status" value="1"/>
</dbReference>
<dbReference type="RefSeq" id="WP_116777117.1">
    <property type="nucleotide sequence ID" value="NZ_QDKG01000009.1"/>
</dbReference>
<sequence length="388" mass="43414">MTTKYRIIELLHKERTGALNAQEQQELTNWLSTSKNATLYQQLKDSASEKEALDRLQAYDTETELAQILGRLAPQQQNKKTNRNWFKVAALSAACLAAAFLLIFPFFKKTEEVKNIIIAGTDKAILTLEDGTIVPLSNFKTTVNDSSGTMRVYADSEGRPVYEYTGTDNNSSGWHTITTPKGGQYTVKLPDGSTIWLNAASKLSYPLNFLADRKVKLEGEGYFDVQKMSVNQATLAPFTVELSGHQVHVLGTQFNINAYKENAQTQTTLIEGSVQISAQGSTSMLRPGQQAIVSSSGPGVIRIQEVDTRSFADWKEGYFYFDEISIQDIMKKIAKWYDIEVAYAGTIPTEKFGGEISRFENLQELLDLLEMTEKVHFKVEGRRVTVMP</sequence>
<dbReference type="Gene3D" id="3.55.50.30">
    <property type="match status" value="1"/>
</dbReference>
<evidence type="ECO:0000313" key="4">
    <source>
        <dbReference type="EMBL" id="PVH23865.1"/>
    </source>
</evidence>
<gene>
    <name evidence="4" type="ORF">DC487_16655</name>
</gene>
<proteinExistence type="predicted"/>
<protein>
    <recommendedName>
        <fullName evidence="6">FecR family protein</fullName>
    </recommendedName>
</protein>
<feature type="transmembrane region" description="Helical" evidence="1">
    <location>
        <begin position="85"/>
        <end position="107"/>
    </location>
</feature>
<dbReference type="Pfam" id="PF04773">
    <property type="entry name" value="FecR"/>
    <property type="match status" value="1"/>
</dbReference>